<comment type="caution">
    <text evidence="5">The sequence shown here is derived from an EMBL/GenBank/DDBJ whole genome shotgun (WGS) entry which is preliminary data.</text>
</comment>
<comment type="subcellular location">
    <subcellularLocation>
        <location evidence="1 4">Spore core</location>
    </subcellularLocation>
</comment>
<sequence length="65" mass="7533">MDKKRAQEIIESEEMIKVTHEGEPVYLNAVDEENEMAHIQPFGNVGREQLVALHSLLEEESEQQR</sequence>
<dbReference type="Pfam" id="PF08141">
    <property type="entry name" value="SspH"/>
    <property type="match status" value="1"/>
</dbReference>
<reference evidence="6" key="1">
    <citation type="journal article" date="2019" name="Int. J. Syst. Evol. Microbiol.">
        <title>The Global Catalogue of Microorganisms (GCM) 10K type strain sequencing project: providing services to taxonomists for standard genome sequencing and annotation.</title>
        <authorList>
            <consortium name="The Broad Institute Genomics Platform"/>
            <consortium name="The Broad Institute Genome Sequencing Center for Infectious Disease"/>
            <person name="Wu L."/>
            <person name="Ma J."/>
        </authorList>
    </citation>
    <scope>NUCLEOTIDE SEQUENCE [LARGE SCALE GENOMIC DNA]</scope>
    <source>
        <strain evidence="6">CCUG 56607</strain>
    </source>
</reference>
<organism evidence="5 6">
    <name type="scientific">Thalassobacillus hwangdonensis</name>
    <dbReference type="NCBI Taxonomy" id="546108"/>
    <lineage>
        <taxon>Bacteria</taxon>
        <taxon>Bacillati</taxon>
        <taxon>Bacillota</taxon>
        <taxon>Bacilli</taxon>
        <taxon>Bacillales</taxon>
        <taxon>Bacillaceae</taxon>
        <taxon>Thalassobacillus</taxon>
    </lineage>
</organism>
<dbReference type="EMBL" id="JBHTKL010000005">
    <property type="protein sequence ID" value="MFD1019815.1"/>
    <property type="molecule type" value="Genomic_DNA"/>
</dbReference>
<keyword evidence="6" id="KW-1185">Reference proteome</keyword>
<evidence type="ECO:0000313" key="5">
    <source>
        <dbReference type="EMBL" id="MFD1019815.1"/>
    </source>
</evidence>
<protein>
    <recommendedName>
        <fullName evidence="4">Small, acid-soluble spore protein H</fullName>
        <shortName evidence="4">SASP H</shortName>
    </recommendedName>
</protein>
<dbReference type="HAMAP" id="MF_00667">
    <property type="entry name" value="SspH"/>
    <property type="match status" value="1"/>
</dbReference>
<evidence type="ECO:0000313" key="6">
    <source>
        <dbReference type="Proteomes" id="UP001596990"/>
    </source>
</evidence>
<proteinExistence type="evidence at transcript level"/>
<evidence type="ECO:0000256" key="3">
    <source>
        <dbReference type="ARBA" id="ARBA00022969"/>
    </source>
</evidence>
<evidence type="ECO:0000256" key="2">
    <source>
        <dbReference type="ARBA" id="ARBA00006573"/>
    </source>
</evidence>
<dbReference type="NCBIfam" id="TIGR02861">
    <property type="entry name" value="SASP_H"/>
    <property type="match status" value="1"/>
</dbReference>
<evidence type="ECO:0000256" key="4">
    <source>
        <dbReference type="HAMAP-Rule" id="MF_00667"/>
    </source>
</evidence>
<gene>
    <name evidence="4" type="primary">sspH</name>
    <name evidence="5" type="ORF">ACFQ2J_11580</name>
</gene>
<dbReference type="Proteomes" id="UP001596990">
    <property type="component" value="Unassembled WGS sequence"/>
</dbReference>
<name>A0ABW3L1H6_9BACI</name>
<accession>A0ABW3L1H6</accession>
<evidence type="ECO:0000256" key="1">
    <source>
        <dbReference type="ARBA" id="ARBA00004288"/>
    </source>
</evidence>
<dbReference type="RefSeq" id="WP_386060331.1">
    <property type="nucleotide sequence ID" value="NZ_JBHTKL010000005.1"/>
</dbReference>
<comment type="induction">
    <text evidence="4">Expressed only in the forespore compartment of sporulating cells.</text>
</comment>
<dbReference type="InterPro" id="IPR012610">
    <property type="entry name" value="SASP_SspH"/>
</dbReference>
<comment type="similarity">
    <text evidence="2 4">Belongs to the SspH family.</text>
</comment>
<keyword evidence="3 4" id="KW-0749">Sporulation</keyword>